<dbReference type="PANTHER" id="PTHR46599">
    <property type="entry name" value="PIGGYBAC TRANSPOSABLE ELEMENT-DERIVED PROTEIN 4"/>
    <property type="match status" value="1"/>
</dbReference>
<dbReference type="EMBL" id="GEDC01018800">
    <property type="protein sequence ID" value="JAS18498.1"/>
    <property type="molecule type" value="Transcribed_RNA"/>
</dbReference>
<reference evidence="2" key="1">
    <citation type="submission" date="2015-12" db="EMBL/GenBank/DDBJ databases">
        <title>De novo transcriptome assembly of four potential Pierce s Disease insect vectors from Arizona vineyards.</title>
        <authorList>
            <person name="Tassone E.E."/>
        </authorList>
    </citation>
    <scope>NUCLEOTIDE SEQUENCE</scope>
</reference>
<feature type="domain" description="PiggyBac transposable element-derived protein" evidence="1">
    <location>
        <begin position="5"/>
        <end position="139"/>
    </location>
</feature>
<dbReference type="Pfam" id="PF13843">
    <property type="entry name" value="DDE_Tnp_1_7"/>
    <property type="match status" value="1"/>
</dbReference>
<dbReference type="InterPro" id="IPR029526">
    <property type="entry name" value="PGBD"/>
</dbReference>
<sequence length="149" mass="17879">MHSGHQNVFDLWRTDGLGGEIFRLSMSCKRFKFLLRNRSFDDREIEGRRQRKSLDKFYCMRETFYEFVRLCKENYSHSEYVTIDEMLPNFRGKSSFRVYMPNKPGKFGIKVWAMSDSKTFYTSNMEVFISKQKQGPYELNNSTRSIVNR</sequence>
<organism evidence="2">
    <name type="scientific">Clastoptera arizonana</name>
    <name type="common">Arizona spittle bug</name>
    <dbReference type="NCBI Taxonomy" id="38151"/>
    <lineage>
        <taxon>Eukaryota</taxon>
        <taxon>Metazoa</taxon>
        <taxon>Ecdysozoa</taxon>
        <taxon>Arthropoda</taxon>
        <taxon>Hexapoda</taxon>
        <taxon>Insecta</taxon>
        <taxon>Pterygota</taxon>
        <taxon>Neoptera</taxon>
        <taxon>Paraneoptera</taxon>
        <taxon>Hemiptera</taxon>
        <taxon>Auchenorrhyncha</taxon>
        <taxon>Cercopoidea</taxon>
        <taxon>Clastopteridae</taxon>
        <taxon>Clastoptera</taxon>
    </lineage>
</organism>
<dbReference type="PANTHER" id="PTHR46599:SF6">
    <property type="entry name" value="DUAL SPECIFICITY PHOSPHATASE 26"/>
    <property type="match status" value="1"/>
</dbReference>
<accession>A0A1B6CG24</accession>
<dbReference type="EMBL" id="GEDC01024937">
    <property type="protein sequence ID" value="JAS12361.1"/>
    <property type="molecule type" value="Transcribed_RNA"/>
</dbReference>
<evidence type="ECO:0000259" key="1">
    <source>
        <dbReference type="Pfam" id="PF13843"/>
    </source>
</evidence>
<dbReference type="AlphaFoldDB" id="A0A1B6CG24"/>
<name>A0A1B6CG24_9HEMI</name>
<evidence type="ECO:0000313" key="3">
    <source>
        <dbReference type="EMBL" id="JAS18498.1"/>
    </source>
</evidence>
<evidence type="ECO:0000313" key="2">
    <source>
        <dbReference type="EMBL" id="JAS12361.1"/>
    </source>
</evidence>
<protein>
    <recommendedName>
        <fullName evidence="1">PiggyBac transposable element-derived protein domain-containing protein</fullName>
    </recommendedName>
</protein>
<proteinExistence type="predicted"/>
<gene>
    <name evidence="2" type="ORF">g.31237</name>
    <name evidence="3" type="ORF">g.31240</name>
</gene>